<accession>A0ABR2HV05</accession>
<gene>
    <name evidence="1" type="ORF">M9Y10_017657</name>
</gene>
<dbReference type="Gene3D" id="2.60.120.260">
    <property type="entry name" value="Galactose-binding domain-like"/>
    <property type="match status" value="1"/>
</dbReference>
<evidence type="ECO:0000313" key="2">
    <source>
        <dbReference type="Proteomes" id="UP001470230"/>
    </source>
</evidence>
<comment type="caution">
    <text evidence="1">The sequence shown here is derived from an EMBL/GenBank/DDBJ whole genome shotgun (WGS) entry which is preliminary data.</text>
</comment>
<evidence type="ECO:0008006" key="3">
    <source>
        <dbReference type="Google" id="ProtNLM"/>
    </source>
</evidence>
<keyword evidence="2" id="KW-1185">Reference proteome</keyword>
<dbReference type="SUPFAM" id="SSF49785">
    <property type="entry name" value="Galactose-binding domain-like"/>
    <property type="match status" value="1"/>
</dbReference>
<dbReference type="EMBL" id="JAPFFF010000023">
    <property type="protein sequence ID" value="KAK8852668.1"/>
    <property type="molecule type" value="Genomic_DNA"/>
</dbReference>
<reference evidence="1 2" key="1">
    <citation type="submission" date="2024-04" db="EMBL/GenBank/DDBJ databases">
        <title>Tritrichomonas musculus Genome.</title>
        <authorList>
            <person name="Alves-Ferreira E."/>
            <person name="Grigg M."/>
            <person name="Lorenzi H."/>
            <person name="Galac M."/>
        </authorList>
    </citation>
    <scope>NUCLEOTIDE SEQUENCE [LARGE SCALE GENOMIC DNA]</scope>
    <source>
        <strain evidence="1 2">EAF2021</strain>
    </source>
</reference>
<name>A0ABR2HV05_9EUKA</name>
<evidence type="ECO:0000313" key="1">
    <source>
        <dbReference type="EMBL" id="KAK8852668.1"/>
    </source>
</evidence>
<dbReference type="Proteomes" id="UP001470230">
    <property type="component" value="Unassembled WGS sequence"/>
</dbReference>
<protein>
    <recommendedName>
        <fullName evidence="3">F5/8 type C domain-containing protein</fullName>
    </recommendedName>
</protein>
<proteinExistence type="predicted"/>
<sequence>MSSYQPRNVVDYENDNYYFSNDEVIDGKNCGNLRNWAVEASKDGEKWEEIDSHSSFEANTTSTFNVNLYRFIRLRQTGYSWCDYPNSNSYIQGFRFIEFFGKLQEPQPK</sequence>
<organism evidence="1 2">
    <name type="scientific">Tritrichomonas musculus</name>
    <dbReference type="NCBI Taxonomy" id="1915356"/>
    <lineage>
        <taxon>Eukaryota</taxon>
        <taxon>Metamonada</taxon>
        <taxon>Parabasalia</taxon>
        <taxon>Tritrichomonadida</taxon>
        <taxon>Tritrichomonadidae</taxon>
        <taxon>Tritrichomonas</taxon>
    </lineage>
</organism>
<dbReference type="InterPro" id="IPR008979">
    <property type="entry name" value="Galactose-bd-like_sf"/>
</dbReference>